<accession>A0A0F8YGR7</accession>
<evidence type="ECO:0000313" key="1">
    <source>
        <dbReference type="EMBL" id="KKK47221.1"/>
    </source>
</evidence>
<sequence length="63" mass="7032">MAATVLNHVYPLGTRVNERGHLEVGGCDVVELAERFGTPAYVYVEDDMRARARSYLEAFASRT</sequence>
<reference evidence="1" key="1">
    <citation type="journal article" date="2015" name="Nature">
        <title>Complex archaea that bridge the gap between prokaryotes and eukaryotes.</title>
        <authorList>
            <person name="Spang A."/>
            <person name="Saw J.H."/>
            <person name="Jorgensen S.L."/>
            <person name="Zaremba-Niedzwiedzka K."/>
            <person name="Martijn J."/>
            <person name="Lind A.E."/>
            <person name="van Eijk R."/>
            <person name="Schleper C."/>
            <person name="Guy L."/>
            <person name="Ettema T.J."/>
        </authorList>
    </citation>
    <scope>NUCLEOTIDE SEQUENCE</scope>
</reference>
<evidence type="ECO:0008006" key="2">
    <source>
        <dbReference type="Google" id="ProtNLM"/>
    </source>
</evidence>
<proteinExistence type="predicted"/>
<protein>
    <recommendedName>
        <fullName evidence="2">Diaminopimelate decarboxylase</fullName>
    </recommendedName>
</protein>
<name>A0A0F8YGR7_9ZZZZ</name>
<dbReference type="EMBL" id="LAZR01069688">
    <property type="protein sequence ID" value="KKK47221.1"/>
    <property type="molecule type" value="Genomic_DNA"/>
</dbReference>
<feature type="non-terminal residue" evidence="1">
    <location>
        <position position="63"/>
    </location>
</feature>
<comment type="caution">
    <text evidence="1">The sequence shown here is derived from an EMBL/GenBank/DDBJ whole genome shotgun (WGS) entry which is preliminary data.</text>
</comment>
<organism evidence="1">
    <name type="scientific">marine sediment metagenome</name>
    <dbReference type="NCBI Taxonomy" id="412755"/>
    <lineage>
        <taxon>unclassified sequences</taxon>
        <taxon>metagenomes</taxon>
        <taxon>ecological metagenomes</taxon>
    </lineage>
</organism>
<dbReference type="AlphaFoldDB" id="A0A0F8YGR7"/>
<gene>
    <name evidence="1" type="ORF">LCGC14_3157370</name>
</gene>